<sequence length="72" mass="7832">MKKSGKCPKCGSDNILFIPGKVGAYGAGNNIPIGLTTLSSILVERYVCCKCGFSEEWVDISDIEKLEKKYGK</sequence>
<accession>K0YV01</accession>
<evidence type="ECO:0000313" key="2">
    <source>
        <dbReference type="Proteomes" id="UP000003994"/>
    </source>
</evidence>
<name>K0YV01_9ACTO</name>
<proteinExistence type="predicted"/>
<dbReference type="Proteomes" id="UP000003994">
    <property type="component" value="Unassembled WGS sequence"/>
</dbReference>
<dbReference type="RefSeq" id="WP_006680521.1">
    <property type="nucleotide sequence ID" value="NZ_JH815208.1"/>
</dbReference>
<evidence type="ECO:0008006" key="3">
    <source>
        <dbReference type="Google" id="ProtNLM"/>
    </source>
</evidence>
<organism evidence="1 2">
    <name type="scientific">Schaalia turicensis ACS-279-V-Col4</name>
    <dbReference type="NCBI Taxonomy" id="883077"/>
    <lineage>
        <taxon>Bacteria</taxon>
        <taxon>Bacillati</taxon>
        <taxon>Actinomycetota</taxon>
        <taxon>Actinomycetes</taxon>
        <taxon>Actinomycetales</taxon>
        <taxon>Actinomycetaceae</taxon>
        <taxon>Schaalia</taxon>
    </lineage>
</organism>
<gene>
    <name evidence="1" type="ORF">HMPREF9241_00315</name>
</gene>
<dbReference type="HOGENOM" id="CLU_198206_0_0_11"/>
<dbReference type="eggNOG" id="ENOG5033BR3">
    <property type="taxonomic scope" value="Bacteria"/>
</dbReference>
<dbReference type="AlphaFoldDB" id="K0YV01"/>
<keyword evidence="2" id="KW-1185">Reference proteome</keyword>
<comment type="caution">
    <text evidence="1">The sequence shown here is derived from an EMBL/GenBank/DDBJ whole genome shotgun (WGS) entry which is preliminary data.</text>
</comment>
<protein>
    <recommendedName>
        <fullName evidence="3">Transcription initiation factor TFIIIB</fullName>
    </recommendedName>
</protein>
<dbReference type="EMBL" id="AGWQ01000003">
    <property type="protein sequence ID" value="EJZ87687.1"/>
    <property type="molecule type" value="Genomic_DNA"/>
</dbReference>
<reference evidence="1 2" key="1">
    <citation type="submission" date="2012-07" db="EMBL/GenBank/DDBJ databases">
        <title>The Genome Sequence of Actinomyces turicensis ACS-279-V-COL4.</title>
        <authorList>
            <consortium name="The Broad Institute Genome Sequencing Platform"/>
            <person name="Earl A."/>
            <person name="Ward D."/>
            <person name="Feldgarden M."/>
            <person name="Gevers D."/>
            <person name="Saerens B."/>
            <person name="Vaneechoutte M."/>
            <person name="Walker B."/>
            <person name="Young S.K."/>
            <person name="Zeng Q."/>
            <person name="Gargeya S."/>
            <person name="Fitzgerald M."/>
            <person name="Haas B."/>
            <person name="Abouelleil A."/>
            <person name="Alvarado L."/>
            <person name="Arachchi H.M."/>
            <person name="Berlin A."/>
            <person name="Chapman S.B."/>
            <person name="Goldberg J."/>
            <person name="Griggs A."/>
            <person name="Gujja S."/>
            <person name="Hansen M."/>
            <person name="Howarth C."/>
            <person name="Imamovic A."/>
            <person name="Larimer J."/>
            <person name="McCowen C."/>
            <person name="Montmayeur A."/>
            <person name="Murphy C."/>
            <person name="Neiman D."/>
            <person name="Pearson M."/>
            <person name="Priest M."/>
            <person name="Roberts A."/>
            <person name="Saif S."/>
            <person name="Shea T."/>
            <person name="Sisk P."/>
            <person name="Sykes S."/>
            <person name="Wortman J."/>
            <person name="Nusbaum C."/>
            <person name="Birren B."/>
        </authorList>
    </citation>
    <scope>NUCLEOTIDE SEQUENCE [LARGE SCALE GENOMIC DNA]</scope>
    <source>
        <strain evidence="1 2">ACS-279-V-Col4</strain>
    </source>
</reference>
<evidence type="ECO:0000313" key="1">
    <source>
        <dbReference type="EMBL" id="EJZ87687.1"/>
    </source>
</evidence>